<proteinExistence type="predicted"/>
<protein>
    <submittedName>
        <fullName evidence="2">DsbA family oxidoreductase</fullName>
    </submittedName>
</protein>
<organism evidence="2 3">
    <name type="scientific">Plantactinospora solaniradicis</name>
    <dbReference type="NCBI Taxonomy" id="1723736"/>
    <lineage>
        <taxon>Bacteria</taxon>
        <taxon>Bacillati</taxon>
        <taxon>Actinomycetota</taxon>
        <taxon>Actinomycetes</taxon>
        <taxon>Micromonosporales</taxon>
        <taxon>Micromonosporaceae</taxon>
        <taxon>Plantactinospora</taxon>
    </lineage>
</organism>
<sequence>MQRSNAARHSKVPMKIEIYADILCPWCYIGKRRLAAALGRIADRDRIQVVWRSHELAPQESKVPGLTAAEAMAGWWGEQASTRIIRIRALGVAEGLELNLHRARPVNTFDAHRLCHLAADHGLADTMMERLLHAYHTEGLNVAEPQTLERLGNEAGLDPTDVHTLLRSDDYAEHVRADERRAAQRGITGVPSLVIDGQPPVSGVQTPEELHQLLNQRLTALDSAAPAASTSSTQRQRAP</sequence>
<dbReference type="RefSeq" id="WP_377430009.1">
    <property type="nucleotide sequence ID" value="NZ_JBHSPR010000048.1"/>
</dbReference>
<dbReference type="SUPFAM" id="SSF52833">
    <property type="entry name" value="Thioredoxin-like"/>
    <property type="match status" value="1"/>
</dbReference>
<dbReference type="InterPro" id="IPR036249">
    <property type="entry name" value="Thioredoxin-like_sf"/>
</dbReference>
<evidence type="ECO:0000313" key="3">
    <source>
        <dbReference type="Proteomes" id="UP001596203"/>
    </source>
</evidence>
<dbReference type="PANTHER" id="PTHR13887:SF41">
    <property type="entry name" value="THIOREDOXIN SUPERFAMILY PROTEIN"/>
    <property type="match status" value="1"/>
</dbReference>
<dbReference type="InterPro" id="IPR001853">
    <property type="entry name" value="DSBA-like_thioredoxin_dom"/>
</dbReference>
<feature type="domain" description="DSBA-like thioredoxin" evidence="1">
    <location>
        <begin position="16"/>
        <end position="214"/>
    </location>
</feature>
<evidence type="ECO:0000259" key="1">
    <source>
        <dbReference type="Pfam" id="PF01323"/>
    </source>
</evidence>
<evidence type="ECO:0000313" key="2">
    <source>
        <dbReference type="EMBL" id="MFC6021605.1"/>
    </source>
</evidence>
<reference evidence="3" key="1">
    <citation type="journal article" date="2019" name="Int. J. Syst. Evol. Microbiol.">
        <title>The Global Catalogue of Microorganisms (GCM) 10K type strain sequencing project: providing services to taxonomists for standard genome sequencing and annotation.</title>
        <authorList>
            <consortium name="The Broad Institute Genomics Platform"/>
            <consortium name="The Broad Institute Genome Sequencing Center for Infectious Disease"/>
            <person name="Wu L."/>
            <person name="Ma J."/>
        </authorList>
    </citation>
    <scope>NUCLEOTIDE SEQUENCE [LARGE SCALE GENOMIC DNA]</scope>
    <source>
        <strain evidence="3">ZS-35-S2</strain>
    </source>
</reference>
<name>A0ABW1KJG5_9ACTN</name>
<keyword evidence="3" id="KW-1185">Reference proteome</keyword>
<dbReference type="Proteomes" id="UP001596203">
    <property type="component" value="Unassembled WGS sequence"/>
</dbReference>
<dbReference type="Gene3D" id="3.40.30.10">
    <property type="entry name" value="Glutaredoxin"/>
    <property type="match status" value="1"/>
</dbReference>
<dbReference type="PANTHER" id="PTHR13887">
    <property type="entry name" value="GLUTATHIONE S-TRANSFERASE KAPPA"/>
    <property type="match status" value="1"/>
</dbReference>
<dbReference type="EMBL" id="JBHSPR010000048">
    <property type="protein sequence ID" value="MFC6021605.1"/>
    <property type="molecule type" value="Genomic_DNA"/>
</dbReference>
<comment type="caution">
    <text evidence="2">The sequence shown here is derived from an EMBL/GenBank/DDBJ whole genome shotgun (WGS) entry which is preliminary data.</text>
</comment>
<dbReference type="CDD" id="cd03024">
    <property type="entry name" value="DsbA_FrnE"/>
    <property type="match status" value="1"/>
</dbReference>
<dbReference type="Pfam" id="PF01323">
    <property type="entry name" value="DSBA"/>
    <property type="match status" value="1"/>
</dbReference>
<accession>A0ABW1KJG5</accession>
<gene>
    <name evidence="2" type="ORF">ACFP2T_36235</name>
</gene>